<accession>A0A7R9BLS9</accession>
<keyword evidence="2" id="KW-1185">Reference proteome</keyword>
<dbReference type="Proteomes" id="UP000678499">
    <property type="component" value="Unassembled WGS sequence"/>
</dbReference>
<reference evidence="1" key="1">
    <citation type="submission" date="2020-11" db="EMBL/GenBank/DDBJ databases">
        <authorList>
            <person name="Tran Van P."/>
        </authorList>
    </citation>
    <scope>NUCLEOTIDE SEQUENCE</scope>
</reference>
<dbReference type="EMBL" id="OA883016">
    <property type="protein sequence ID" value="CAD7277695.1"/>
    <property type="molecule type" value="Genomic_DNA"/>
</dbReference>
<evidence type="ECO:0000313" key="2">
    <source>
        <dbReference type="Proteomes" id="UP000678499"/>
    </source>
</evidence>
<proteinExistence type="predicted"/>
<organism evidence="1">
    <name type="scientific">Notodromas monacha</name>
    <dbReference type="NCBI Taxonomy" id="399045"/>
    <lineage>
        <taxon>Eukaryota</taxon>
        <taxon>Metazoa</taxon>
        <taxon>Ecdysozoa</taxon>
        <taxon>Arthropoda</taxon>
        <taxon>Crustacea</taxon>
        <taxon>Oligostraca</taxon>
        <taxon>Ostracoda</taxon>
        <taxon>Podocopa</taxon>
        <taxon>Podocopida</taxon>
        <taxon>Cypridocopina</taxon>
        <taxon>Cypridoidea</taxon>
        <taxon>Cyprididae</taxon>
        <taxon>Notodromas</taxon>
    </lineage>
</organism>
<sequence length="171" mass="17905">MQGQLPFAIVLMVAIAILDVRCFRFVLEYSEVNLGDAFGAHISAPLSSCGHNGHVAESRQTPAEMRCVNRSSRALHYTAVYLTGSEPGTTAPRCGAKTQRVGGRCRIMDKKSAAGFSLSAGSSKGKTSSKSSSDAAAKAAAAAAAAQNNQAMFNQSLFGLLGKVPFSQDLF</sequence>
<name>A0A7R9BLS9_9CRUS</name>
<dbReference type="AlphaFoldDB" id="A0A7R9BLS9"/>
<protein>
    <submittedName>
        <fullName evidence="1">Uncharacterized protein</fullName>
    </submittedName>
</protein>
<gene>
    <name evidence="1" type="ORF">NMOB1V02_LOCUS5423</name>
</gene>
<dbReference type="EMBL" id="CAJPEX010000979">
    <property type="protein sequence ID" value="CAG0917847.1"/>
    <property type="molecule type" value="Genomic_DNA"/>
</dbReference>
<evidence type="ECO:0000313" key="1">
    <source>
        <dbReference type="EMBL" id="CAD7277695.1"/>
    </source>
</evidence>